<feature type="transmembrane region" description="Helical" evidence="6">
    <location>
        <begin position="118"/>
        <end position="137"/>
    </location>
</feature>
<keyword evidence="8" id="KW-1185">Reference proteome</keyword>
<dbReference type="Pfam" id="PF04117">
    <property type="entry name" value="Mpv17_PMP22"/>
    <property type="match status" value="1"/>
</dbReference>
<evidence type="ECO:0000256" key="5">
    <source>
        <dbReference type="ARBA" id="ARBA00023136"/>
    </source>
</evidence>
<gene>
    <name evidence="7" type="ORF">KUCA_T00004905001</name>
</gene>
<feature type="transmembrane region" description="Helical" evidence="6">
    <location>
        <begin position="208"/>
        <end position="227"/>
    </location>
</feature>
<feature type="transmembrane region" description="Helical" evidence="6">
    <location>
        <begin position="181"/>
        <end position="202"/>
    </location>
</feature>
<feature type="transmembrane region" description="Helical" evidence="6">
    <location>
        <begin position="58"/>
        <end position="76"/>
    </location>
</feature>
<dbReference type="PANTHER" id="PTHR11266">
    <property type="entry name" value="PEROXISOMAL MEMBRANE PROTEIN 2, PXMP2 MPV17"/>
    <property type="match status" value="1"/>
</dbReference>
<dbReference type="HOGENOM" id="CLU_105942_0_0_1"/>
<proteinExistence type="inferred from homology"/>
<dbReference type="EMBL" id="HG793130">
    <property type="protein sequence ID" value="CDK28920.1"/>
    <property type="molecule type" value="Genomic_DNA"/>
</dbReference>
<dbReference type="OrthoDB" id="10267969at2759"/>
<evidence type="ECO:0000256" key="4">
    <source>
        <dbReference type="ARBA" id="ARBA00022989"/>
    </source>
</evidence>
<accession>W6MXH9</accession>
<reference evidence="7" key="1">
    <citation type="submission" date="2013-12" db="EMBL/GenBank/DDBJ databases">
        <authorList>
            <person name="Genoscope - CEA"/>
        </authorList>
    </citation>
    <scope>NUCLEOTIDE SEQUENCE</scope>
    <source>
        <strain evidence="7">CBS 1993</strain>
    </source>
</reference>
<evidence type="ECO:0000313" key="8">
    <source>
        <dbReference type="Proteomes" id="UP000019384"/>
    </source>
</evidence>
<dbReference type="RefSeq" id="XP_022460909.1">
    <property type="nucleotide sequence ID" value="XM_022606037.1"/>
</dbReference>
<evidence type="ECO:0000256" key="2">
    <source>
        <dbReference type="ARBA" id="ARBA00006824"/>
    </source>
</evidence>
<evidence type="ECO:0000313" key="7">
    <source>
        <dbReference type="EMBL" id="CDK28920.1"/>
    </source>
</evidence>
<dbReference type="GO" id="GO:0005778">
    <property type="term" value="C:peroxisomal membrane"/>
    <property type="evidence" value="ECO:0007669"/>
    <property type="project" value="TreeGrafter"/>
</dbReference>
<evidence type="ECO:0000256" key="6">
    <source>
        <dbReference type="RuleBase" id="RU363053"/>
    </source>
</evidence>
<reference evidence="7" key="2">
    <citation type="submission" date="2014-02" db="EMBL/GenBank/DDBJ databases">
        <title>Complete DNA sequence of /Kuraishia capsulata/ illustrates novel genomic features among budding yeasts (/Saccharomycotina/).</title>
        <authorList>
            <person name="Morales L."/>
            <person name="Noel B."/>
            <person name="Porcel B."/>
            <person name="Marcet-Houben M."/>
            <person name="Hullo M-F."/>
            <person name="Sacerdot C."/>
            <person name="Tekaia F."/>
            <person name="Leh-Louis V."/>
            <person name="Despons L."/>
            <person name="Khanna V."/>
            <person name="Aury J-M."/>
            <person name="Barbe V."/>
            <person name="Couloux A."/>
            <person name="Labadie K."/>
            <person name="Pelletier E."/>
            <person name="Souciet J-L."/>
            <person name="Boekhout T."/>
            <person name="Gabaldon T."/>
            <person name="Wincker P."/>
            <person name="Dujon B."/>
        </authorList>
    </citation>
    <scope>NUCLEOTIDE SEQUENCE</scope>
    <source>
        <strain evidence="7">CBS 1993</strain>
    </source>
</reference>
<evidence type="ECO:0000256" key="3">
    <source>
        <dbReference type="ARBA" id="ARBA00022692"/>
    </source>
</evidence>
<comment type="subcellular location">
    <subcellularLocation>
        <location evidence="1">Membrane</location>
        <topology evidence="1">Multi-pass membrane protein</topology>
    </subcellularLocation>
</comment>
<dbReference type="STRING" id="1382522.W6MXH9"/>
<evidence type="ECO:0008006" key="9">
    <source>
        <dbReference type="Google" id="ProtNLM"/>
    </source>
</evidence>
<keyword evidence="3 6" id="KW-0812">Transmembrane</keyword>
<dbReference type="AlphaFoldDB" id="W6MXH9"/>
<keyword evidence="5 6" id="KW-0472">Membrane</keyword>
<organism evidence="7 8">
    <name type="scientific">Kuraishia capsulata CBS 1993</name>
    <dbReference type="NCBI Taxonomy" id="1382522"/>
    <lineage>
        <taxon>Eukaryota</taxon>
        <taxon>Fungi</taxon>
        <taxon>Dikarya</taxon>
        <taxon>Ascomycota</taxon>
        <taxon>Saccharomycotina</taxon>
        <taxon>Pichiomycetes</taxon>
        <taxon>Pichiales</taxon>
        <taxon>Pichiaceae</taxon>
        <taxon>Kuraishia</taxon>
    </lineage>
</organism>
<sequence length="228" mass="26477">MGSEDVELKEFQLPFHHKHEGSQAPALLGTRQNSIVFKQQHQLQGSIYETYDPLREKWSYAIAVQAFLVYLIYLYYERICNVHRLLGCVLMGGQTACMAQSINQLYKRQYDLNKHIKFFVWGVINGVLTMFWIELLLKVSAKTVVRVSLDQGIGNPGFQLLFVTFDSMWDRANLIERLKKTYIPTCKISFLFWPFVSIVSFGLMRQDLIFPFNCFLSLVWSVVLAVIT</sequence>
<protein>
    <recommendedName>
        <fullName evidence="9">Protein sym1</fullName>
    </recommendedName>
</protein>
<evidence type="ECO:0000256" key="1">
    <source>
        <dbReference type="ARBA" id="ARBA00004141"/>
    </source>
</evidence>
<dbReference type="PANTHER" id="PTHR11266:SF80">
    <property type="entry name" value="PEROXISOMAL MEMBRANE PROTEIN 2"/>
    <property type="match status" value="1"/>
</dbReference>
<dbReference type="Proteomes" id="UP000019384">
    <property type="component" value="Unassembled WGS sequence"/>
</dbReference>
<name>W6MXH9_9ASCO</name>
<dbReference type="GeneID" id="34522297"/>
<comment type="similarity">
    <text evidence="2 6">Belongs to the peroxisomal membrane protein PXMP2/4 family.</text>
</comment>
<dbReference type="InterPro" id="IPR007248">
    <property type="entry name" value="Mpv17_PMP22"/>
</dbReference>
<keyword evidence="4 6" id="KW-1133">Transmembrane helix</keyword>